<accession>A0A0E9VGQ5</accession>
<proteinExistence type="predicted"/>
<dbReference type="EMBL" id="GBXM01031278">
    <property type="protein sequence ID" value="JAH77299.1"/>
    <property type="molecule type" value="Transcribed_RNA"/>
</dbReference>
<reference evidence="1" key="2">
    <citation type="journal article" date="2015" name="Fish Shellfish Immunol.">
        <title>Early steps in the European eel (Anguilla anguilla)-Vibrio vulnificus interaction in the gills: Role of the RtxA13 toxin.</title>
        <authorList>
            <person name="Callol A."/>
            <person name="Pajuelo D."/>
            <person name="Ebbesson L."/>
            <person name="Teles M."/>
            <person name="MacKenzie S."/>
            <person name="Amaro C."/>
        </authorList>
    </citation>
    <scope>NUCLEOTIDE SEQUENCE</scope>
</reference>
<sequence>MSQVNILLLSPQKLSICIYTFIQYPYPESNS</sequence>
<reference evidence="1" key="1">
    <citation type="submission" date="2014-11" db="EMBL/GenBank/DDBJ databases">
        <authorList>
            <person name="Amaro Gonzalez C."/>
        </authorList>
    </citation>
    <scope>NUCLEOTIDE SEQUENCE</scope>
</reference>
<dbReference type="AlphaFoldDB" id="A0A0E9VGQ5"/>
<name>A0A0E9VGQ5_ANGAN</name>
<evidence type="ECO:0000313" key="1">
    <source>
        <dbReference type="EMBL" id="JAH77299.1"/>
    </source>
</evidence>
<protein>
    <submittedName>
        <fullName evidence="1">Uncharacterized protein</fullName>
    </submittedName>
</protein>
<organism evidence="1">
    <name type="scientific">Anguilla anguilla</name>
    <name type="common">European freshwater eel</name>
    <name type="synonym">Muraena anguilla</name>
    <dbReference type="NCBI Taxonomy" id="7936"/>
    <lineage>
        <taxon>Eukaryota</taxon>
        <taxon>Metazoa</taxon>
        <taxon>Chordata</taxon>
        <taxon>Craniata</taxon>
        <taxon>Vertebrata</taxon>
        <taxon>Euteleostomi</taxon>
        <taxon>Actinopterygii</taxon>
        <taxon>Neopterygii</taxon>
        <taxon>Teleostei</taxon>
        <taxon>Anguilliformes</taxon>
        <taxon>Anguillidae</taxon>
        <taxon>Anguilla</taxon>
    </lineage>
</organism>